<sequence>MAWRRHWAARRPSAGLAALALALPLAACSVGPTFVTPQASVESRWKDAGFPAVVTSREDYERWWAAFRDPVLSRLVDMAYAENLTLMAAGARVIEARAALGQAIGEVYPQTQQLNGTATYLQPSRTDATSNPNDAITSKEFWRVNLGGQVGWELDLWGKFRHGVEQADSAYLASIATYDDVLVTLIGDVASDYVQIRTLETQIAVARENVVKQKSALAIADARFKGGATSELDVFQAQNVLGQTEAAIPQLTAQLQQTENALAVLVGVPPASVGGLLRGSRGIPAPPRAVAVGVPADLLRRRPDVRAAELKAEAQSAKVGIAAADLYPAFSLGGALGTLVSTTNGNKINQLFTSPSLTFAFGPSFSWPVLNYGQITNQVRAEDAELQALLNDYKNVVLKAQREVENGLAGFVQGRQQVVYLKVSADAASSALTVAIAQYQLGSRDFTTVLTAEQNLYQAQNNLAAAEGGVSASLTTAYRALGGGWQIREGAEFVNDANRAEMRARTNYGDILPPAGEPQPQAPGLPGPSDVGPTVRPPQW</sequence>
<name>A0A366EW45_9HYPH</name>
<dbReference type="PANTHER" id="PTHR30203">
    <property type="entry name" value="OUTER MEMBRANE CATION EFFLUX PROTEIN"/>
    <property type="match status" value="1"/>
</dbReference>
<protein>
    <submittedName>
        <fullName evidence="4">NodT family efflux transporter outer membrane factor (OMF) lipoprotein</fullName>
    </submittedName>
</protein>
<reference evidence="4 5" key="1">
    <citation type="submission" date="2018-06" db="EMBL/GenBank/DDBJ databases">
        <title>Genomic Encyclopedia of Type Strains, Phase IV (KMG-IV): sequencing the most valuable type-strain genomes for metagenomic binning, comparative biology and taxonomic classification.</title>
        <authorList>
            <person name="Goeker M."/>
        </authorList>
    </citation>
    <scope>NUCLEOTIDE SEQUENCE [LARGE SCALE GENOMIC DNA]</scope>
    <source>
        <strain evidence="4 5">DSM 24875</strain>
    </source>
</reference>
<evidence type="ECO:0000256" key="3">
    <source>
        <dbReference type="SAM" id="MobiDB-lite"/>
    </source>
</evidence>
<comment type="caution">
    <text evidence="4">The sequence shown here is derived from an EMBL/GenBank/DDBJ whole genome shotgun (WGS) entry which is preliminary data.</text>
</comment>
<dbReference type="Gene3D" id="1.20.1600.10">
    <property type="entry name" value="Outer membrane efflux proteins (OEP)"/>
    <property type="match status" value="1"/>
</dbReference>
<dbReference type="EMBL" id="QNRK01000033">
    <property type="protein sequence ID" value="RBP05739.1"/>
    <property type="molecule type" value="Genomic_DNA"/>
</dbReference>
<dbReference type="Gene3D" id="2.20.200.10">
    <property type="entry name" value="Outer membrane efflux proteins (OEP)"/>
    <property type="match status" value="1"/>
</dbReference>
<dbReference type="Proteomes" id="UP000253529">
    <property type="component" value="Unassembled WGS sequence"/>
</dbReference>
<keyword evidence="2 4" id="KW-0449">Lipoprotein</keyword>
<keyword evidence="2" id="KW-0732">Signal</keyword>
<proteinExistence type="inferred from homology"/>
<dbReference type="PANTHER" id="PTHR30203:SF25">
    <property type="entry name" value="OUTER MEMBRANE PROTEIN-RELATED"/>
    <property type="match status" value="1"/>
</dbReference>
<accession>A0A366EW45</accession>
<dbReference type="SUPFAM" id="SSF56954">
    <property type="entry name" value="Outer membrane efflux proteins (OEP)"/>
    <property type="match status" value="1"/>
</dbReference>
<feature type="compositionally biased region" description="Pro residues" evidence="3">
    <location>
        <begin position="515"/>
        <end position="526"/>
    </location>
</feature>
<dbReference type="InterPro" id="IPR010131">
    <property type="entry name" value="MdtP/NodT-like"/>
</dbReference>
<dbReference type="NCBIfam" id="TIGR01845">
    <property type="entry name" value="outer_NodT"/>
    <property type="match status" value="1"/>
</dbReference>
<evidence type="ECO:0000256" key="2">
    <source>
        <dbReference type="RuleBase" id="RU362097"/>
    </source>
</evidence>
<comment type="similarity">
    <text evidence="1 2">Belongs to the outer membrane factor (OMF) (TC 1.B.17) family.</text>
</comment>
<keyword evidence="5" id="KW-1185">Reference proteome</keyword>
<feature type="region of interest" description="Disordered" evidence="3">
    <location>
        <begin position="508"/>
        <end position="540"/>
    </location>
</feature>
<evidence type="ECO:0000256" key="1">
    <source>
        <dbReference type="ARBA" id="ARBA00007613"/>
    </source>
</evidence>
<keyword evidence="2" id="KW-0812">Transmembrane</keyword>
<organism evidence="4 5">
    <name type="scientific">Roseiarcus fermentans</name>
    <dbReference type="NCBI Taxonomy" id="1473586"/>
    <lineage>
        <taxon>Bacteria</taxon>
        <taxon>Pseudomonadati</taxon>
        <taxon>Pseudomonadota</taxon>
        <taxon>Alphaproteobacteria</taxon>
        <taxon>Hyphomicrobiales</taxon>
        <taxon>Roseiarcaceae</taxon>
        <taxon>Roseiarcus</taxon>
    </lineage>
</organism>
<dbReference type="AlphaFoldDB" id="A0A366EW45"/>
<dbReference type="RefSeq" id="WP_170153363.1">
    <property type="nucleotide sequence ID" value="NZ_QNRK01000033.1"/>
</dbReference>
<evidence type="ECO:0000313" key="4">
    <source>
        <dbReference type="EMBL" id="RBP05739.1"/>
    </source>
</evidence>
<feature type="signal peptide" evidence="2">
    <location>
        <begin position="1"/>
        <end position="27"/>
    </location>
</feature>
<keyword evidence="2" id="KW-1134">Transmembrane beta strand</keyword>
<dbReference type="InterPro" id="IPR003423">
    <property type="entry name" value="OMP_efflux"/>
</dbReference>
<gene>
    <name evidence="4" type="ORF">DFR50_1334</name>
</gene>
<dbReference type="GO" id="GO:0015562">
    <property type="term" value="F:efflux transmembrane transporter activity"/>
    <property type="evidence" value="ECO:0007669"/>
    <property type="project" value="InterPro"/>
</dbReference>
<feature type="chain" id="PRO_5016486717" evidence="2">
    <location>
        <begin position="28"/>
        <end position="540"/>
    </location>
</feature>
<dbReference type="Pfam" id="PF02321">
    <property type="entry name" value="OEP"/>
    <property type="match status" value="2"/>
</dbReference>
<evidence type="ECO:0000313" key="5">
    <source>
        <dbReference type="Proteomes" id="UP000253529"/>
    </source>
</evidence>
<keyword evidence="2" id="KW-0472">Membrane</keyword>
<keyword evidence="2" id="KW-0564">Palmitate</keyword>
<dbReference type="GO" id="GO:0005886">
    <property type="term" value="C:plasma membrane"/>
    <property type="evidence" value="ECO:0007669"/>
    <property type="project" value="UniProtKB-SubCell"/>
</dbReference>
<comment type="subcellular location">
    <subcellularLocation>
        <location evidence="2">Cell membrane</location>
        <topology evidence="2">Lipid-anchor</topology>
    </subcellularLocation>
</comment>